<dbReference type="Pfam" id="PF07438">
    <property type="entry name" value="DUF1514"/>
    <property type="match status" value="1"/>
</dbReference>
<dbReference type="EMBL" id="MWUU01000019">
    <property type="protein sequence ID" value="PCF54101.1"/>
    <property type="molecule type" value="Genomic_DNA"/>
</dbReference>
<dbReference type="Proteomes" id="UP000218335">
    <property type="component" value="Unassembled WGS sequence"/>
</dbReference>
<evidence type="ECO:0000313" key="2">
    <source>
        <dbReference type="Proteomes" id="UP000218335"/>
    </source>
</evidence>
<protein>
    <recommendedName>
        <fullName evidence="3">DUF1514 domain-containing protein</fullName>
    </recommendedName>
</protein>
<dbReference type="InterPro" id="IPR009999">
    <property type="entry name" value="DUF1514"/>
</dbReference>
<dbReference type="RefSeq" id="WP_096593879.1">
    <property type="nucleotide sequence ID" value="NZ_CP094734.1"/>
</dbReference>
<proteinExistence type="predicted"/>
<evidence type="ECO:0008006" key="3">
    <source>
        <dbReference type="Google" id="ProtNLM"/>
    </source>
</evidence>
<reference evidence="1 2" key="1">
    <citation type="journal article" date="2017" name="PLoS ONE">
        <title>Development of a real-time PCR for detection of Staphylococcus pseudintermedius using a novel automated comparison of whole-genome sequences.</title>
        <authorList>
            <person name="Verstappen K.M."/>
            <person name="Huijbregts L."/>
            <person name="Spaninks M."/>
            <person name="Wagenaar J.A."/>
            <person name="Fluit A.C."/>
            <person name="Duim B."/>
        </authorList>
    </citation>
    <scope>NUCLEOTIDE SEQUENCE [LARGE SCALE GENOMIC DNA]</scope>
    <source>
        <strain evidence="1 2">215070706401-1</strain>
    </source>
</reference>
<evidence type="ECO:0000313" key="1">
    <source>
        <dbReference type="EMBL" id="PCF54101.1"/>
    </source>
</evidence>
<dbReference type="AlphaFoldDB" id="A0A2A4GV32"/>
<comment type="caution">
    <text evidence="1">The sequence shown here is derived from an EMBL/GenBank/DDBJ whole genome shotgun (WGS) entry which is preliminary data.</text>
</comment>
<accession>A0A2A4GV32</accession>
<name>A0A2A4GV32_9STAP</name>
<organism evidence="1 2">
    <name type="scientific">Staphylococcus delphini</name>
    <dbReference type="NCBI Taxonomy" id="53344"/>
    <lineage>
        <taxon>Bacteria</taxon>
        <taxon>Bacillati</taxon>
        <taxon>Bacillota</taxon>
        <taxon>Bacilli</taxon>
        <taxon>Bacillales</taxon>
        <taxon>Staphylococcaceae</taxon>
        <taxon>Staphylococcus</taxon>
        <taxon>Staphylococcus intermedius group</taxon>
    </lineage>
</organism>
<sequence>MWIIISVILGLIVLILLADNSLLRKENEALKYANIYLSFKFKDDVDIKEFERFTERYK</sequence>
<gene>
    <name evidence="1" type="ORF">B5C08_11615</name>
</gene>